<dbReference type="InterPro" id="IPR046331">
    <property type="entry name" value="GPAM1-like"/>
</dbReference>
<evidence type="ECO:0000259" key="2">
    <source>
        <dbReference type="Pfam" id="PF12572"/>
    </source>
</evidence>
<accession>A0A6J3LV35</accession>
<evidence type="ECO:0000256" key="1">
    <source>
        <dbReference type="SAM" id="MobiDB-lite"/>
    </source>
</evidence>
<evidence type="ECO:0000313" key="3">
    <source>
        <dbReference type="Proteomes" id="UP000504637"/>
    </source>
</evidence>
<keyword evidence="3" id="KW-1185">Reference proteome</keyword>
<dbReference type="InterPro" id="IPR022226">
    <property type="entry name" value="DUF3752"/>
</dbReference>
<name>A0A6J3LV35_9PEZI</name>
<reference evidence="4" key="1">
    <citation type="submission" date="2020-01" db="EMBL/GenBank/DDBJ databases">
        <authorList>
            <consortium name="DOE Joint Genome Institute"/>
            <person name="Haridas S."/>
            <person name="Albert R."/>
            <person name="Binder M."/>
            <person name="Bloem J."/>
            <person name="Labutti K."/>
            <person name="Salamov A."/>
            <person name="Andreopoulos B."/>
            <person name="Baker S.E."/>
            <person name="Barry K."/>
            <person name="Bills G."/>
            <person name="Bluhm B.H."/>
            <person name="Cannon C."/>
            <person name="Castanera R."/>
            <person name="Culley D.E."/>
            <person name="Daum C."/>
            <person name="Ezra D."/>
            <person name="Gonzalez J.B."/>
            <person name="Henrissat B."/>
            <person name="Kuo A."/>
            <person name="Liang C."/>
            <person name="Lipzen A."/>
            <person name="Lutzoni F."/>
            <person name="Magnuson J."/>
            <person name="Mondo S."/>
            <person name="Nolan M."/>
            <person name="Ohm R."/>
            <person name="Pangilinan J."/>
            <person name="Park H.-J."/>
            <person name="Ramirez L."/>
            <person name="Alfaro M."/>
            <person name="Sun H."/>
            <person name="Tritt A."/>
            <person name="Yoshinaga Y."/>
            <person name="Zwiers L.-H."/>
            <person name="Turgeon B.G."/>
            <person name="Goodwin S.B."/>
            <person name="Spatafora J.W."/>
            <person name="Crous P.W."/>
            <person name="Grigoriev I.V."/>
        </authorList>
    </citation>
    <scope>NUCLEOTIDE SEQUENCE</scope>
    <source>
        <strain evidence="4">CBS 342.82</strain>
    </source>
</reference>
<feature type="compositionally biased region" description="Low complexity" evidence="1">
    <location>
        <begin position="159"/>
        <end position="170"/>
    </location>
</feature>
<feature type="domain" description="DUF3752" evidence="2">
    <location>
        <begin position="136"/>
        <end position="281"/>
    </location>
</feature>
<dbReference type="OrthoDB" id="73491at2759"/>
<feature type="compositionally biased region" description="Polar residues" evidence="1">
    <location>
        <begin position="93"/>
        <end position="110"/>
    </location>
</feature>
<feature type="compositionally biased region" description="Basic and acidic residues" evidence="1">
    <location>
        <begin position="177"/>
        <end position="188"/>
    </location>
</feature>
<dbReference type="AlphaFoldDB" id="A0A6J3LV35"/>
<dbReference type="GeneID" id="54359634"/>
<dbReference type="PANTHER" id="PTHR46370">
    <property type="entry name" value="GPALPP MOTIFS-CONTAINING PROTEIN 1"/>
    <property type="match status" value="1"/>
</dbReference>
<feature type="compositionally biased region" description="Basic and acidic residues" evidence="1">
    <location>
        <begin position="229"/>
        <end position="255"/>
    </location>
</feature>
<sequence>MSDIGAQLPPHLLAKRKRQQEENASKGPSVPSGAKESTAQVPEGQEKRRKIAGPAMPPAPIEQMPQRPSQIASKPPLSDGSDSDDDDFGPAAPSTSNVPDSTSPQPNDSGSRGDLGRSPGGTHLPKLKRDEWMTMPPTEDGLASRMDPTKQRPRGFNTGKGAKTAVGGAVDNSTWHETSEQKQKRLQDEMMGISKPNASATANLRSNDQQKERDLRETLNKHRGPSLMDQHRKTKAPDEVEDDPSKRAFDREKDMGSGARISASQKREMLNKAADFSSRFSGGSFL</sequence>
<dbReference type="RefSeq" id="XP_033456667.1">
    <property type="nucleotide sequence ID" value="XM_033601834.1"/>
</dbReference>
<dbReference type="Pfam" id="PF12572">
    <property type="entry name" value="DUF3752"/>
    <property type="match status" value="1"/>
</dbReference>
<dbReference type="PANTHER" id="PTHR46370:SF1">
    <property type="entry name" value="GPALPP MOTIFS-CONTAINING PROTEIN 1"/>
    <property type="match status" value="1"/>
</dbReference>
<feature type="compositionally biased region" description="Basic and acidic residues" evidence="1">
    <location>
        <begin position="208"/>
        <end position="220"/>
    </location>
</feature>
<protein>
    <recommendedName>
        <fullName evidence="2">DUF3752 domain-containing protein</fullName>
    </recommendedName>
</protein>
<reference evidence="4" key="3">
    <citation type="submission" date="2025-08" db="UniProtKB">
        <authorList>
            <consortium name="RefSeq"/>
        </authorList>
    </citation>
    <scope>IDENTIFICATION</scope>
    <source>
        <strain evidence="4">CBS 342.82</strain>
    </source>
</reference>
<gene>
    <name evidence="4" type="ORF">K489DRAFT_325540</name>
</gene>
<feature type="compositionally biased region" description="Polar residues" evidence="1">
    <location>
        <begin position="196"/>
        <end position="207"/>
    </location>
</feature>
<reference evidence="4" key="2">
    <citation type="submission" date="2020-04" db="EMBL/GenBank/DDBJ databases">
        <authorList>
            <consortium name="NCBI Genome Project"/>
        </authorList>
    </citation>
    <scope>NUCLEOTIDE SEQUENCE</scope>
    <source>
        <strain evidence="4">CBS 342.82</strain>
    </source>
</reference>
<proteinExistence type="predicted"/>
<feature type="region of interest" description="Disordered" evidence="1">
    <location>
        <begin position="1"/>
        <end position="266"/>
    </location>
</feature>
<evidence type="ECO:0000313" key="4">
    <source>
        <dbReference type="RefSeq" id="XP_033456667.1"/>
    </source>
</evidence>
<organism evidence="4">
    <name type="scientific">Dissoconium aciculare CBS 342.82</name>
    <dbReference type="NCBI Taxonomy" id="1314786"/>
    <lineage>
        <taxon>Eukaryota</taxon>
        <taxon>Fungi</taxon>
        <taxon>Dikarya</taxon>
        <taxon>Ascomycota</taxon>
        <taxon>Pezizomycotina</taxon>
        <taxon>Dothideomycetes</taxon>
        <taxon>Dothideomycetidae</taxon>
        <taxon>Mycosphaerellales</taxon>
        <taxon>Dissoconiaceae</taxon>
        <taxon>Dissoconium</taxon>
    </lineage>
</organism>
<dbReference type="Proteomes" id="UP000504637">
    <property type="component" value="Unplaced"/>
</dbReference>